<dbReference type="AlphaFoldDB" id="R3W8Q1"/>
<sequence>MKKNFIDVKDDFIAYINRQKKLSAIILAVIVLAFISLVVAVPRMQANIRSSEIKSLVNEANLTKKANYLDIETADKEISEKAAMTVLFSTPSGKTYNEIIDVLKDTKQTKEFNRSIYIYPIVYNTEKIEKKYNIKKNEVTIIFFENNKEKNRLSIDQSLDIKTMLIPSLNQLPLSAVGQSVQPPATSTTASNTSSSETSQATSGQVSEQSTEAESVTQ</sequence>
<feature type="region of interest" description="Disordered" evidence="1">
    <location>
        <begin position="177"/>
        <end position="218"/>
    </location>
</feature>
<evidence type="ECO:0000313" key="3">
    <source>
        <dbReference type="EMBL" id="EOL44231.1"/>
    </source>
</evidence>
<dbReference type="RefSeq" id="WP_010772365.1">
    <property type="nucleotide sequence ID" value="NZ_KB946335.1"/>
</dbReference>
<feature type="compositionally biased region" description="Low complexity" evidence="1">
    <location>
        <begin position="185"/>
        <end position="203"/>
    </location>
</feature>
<keyword evidence="4" id="KW-1185">Reference proteome</keyword>
<keyword evidence="2" id="KW-1133">Transmembrane helix</keyword>
<dbReference type="EMBL" id="AJAU01000020">
    <property type="protein sequence ID" value="EOL44231.1"/>
    <property type="molecule type" value="Genomic_DNA"/>
</dbReference>
<evidence type="ECO:0000256" key="1">
    <source>
        <dbReference type="SAM" id="MobiDB-lite"/>
    </source>
</evidence>
<evidence type="ECO:0000313" key="4">
    <source>
        <dbReference type="Proteomes" id="UP000013840"/>
    </source>
</evidence>
<feature type="transmembrane region" description="Helical" evidence="2">
    <location>
        <begin position="21"/>
        <end position="41"/>
    </location>
</feature>
<organism evidence="3 4">
    <name type="scientific">Enterococcus caccae ATCC BAA-1240</name>
    <dbReference type="NCBI Taxonomy" id="1158612"/>
    <lineage>
        <taxon>Bacteria</taxon>
        <taxon>Bacillati</taxon>
        <taxon>Bacillota</taxon>
        <taxon>Bacilli</taxon>
        <taxon>Lactobacillales</taxon>
        <taxon>Enterococcaceae</taxon>
        <taxon>Enterococcus</taxon>
    </lineage>
</organism>
<evidence type="ECO:0000256" key="2">
    <source>
        <dbReference type="SAM" id="Phobius"/>
    </source>
</evidence>
<reference evidence="3 4" key="1">
    <citation type="submission" date="2013-02" db="EMBL/GenBank/DDBJ databases">
        <title>The Genome Sequence of Enterococcus caccae BAA-1240.</title>
        <authorList>
            <consortium name="The Broad Institute Genome Sequencing Platform"/>
            <consortium name="The Broad Institute Genome Sequencing Center for Infectious Disease"/>
            <person name="Earl A.M."/>
            <person name="Gilmore M.S."/>
            <person name="Lebreton F."/>
            <person name="Walker B."/>
            <person name="Young S.K."/>
            <person name="Zeng Q."/>
            <person name="Gargeya S."/>
            <person name="Fitzgerald M."/>
            <person name="Haas B."/>
            <person name="Abouelleil A."/>
            <person name="Alvarado L."/>
            <person name="Arachchi H.M."/>
            <person name="Berlin A.M."/>
            <person name="Chapman S.B."/>
            <person name="Dewar J."/>
            <person name="Goldberg J."/>
            <person name="Griggs A."/>
            <person name="Gujja S."/>
            <person name="Hansen M."/>
            <person name="Howarth C."/>
            <person name="Imamovic A."/>
            <person name="Larimer J."/>
            <person name="McCowan C."/>
            <person name="Murphy C."/>
            <person name="Neiman D."/>
            <person name="Pearson M."/>
            <person name="Priest M."/>
            <person name="Roberts A."/>
            <person name="Saif S."/>
            <person name="Shea T."/>
            <person name="Sisk P."/>
            <person name="Sykes S."/>
            <person name="Wortman J."/>
            <person name="Nusbaum C."/>
            <person name="Birren B."/>
        </authorList>
    </citation>
    <scope>NUCLEOTIDE SEQUENCE [LARGE SCALE GENOMIC DNA]</scope>
    <source>
        <strain evidence="3 4">ATCC BAA-1240</strain>
    </source>
</reference>
<dbReference type="eggNOG" id="ENOG5033W8B">
    <property type="taxonomic scope" value="Bacteria"/>
</dbReference>
<comment type="caution">
    <text evidence="3">The sequence shown here is derived from an EMBL/GenBank/DDBJ whole genome shotgun (WGS) entry which is preliminary data.</text>
</comment>
<proteinExistence type="predicted"/>
<accession>R3W8Q1</accession>
<dbReference type="STRING" id="317735.RU98_GL001379"/>
<dbReference type="PATRIC" id="fig|1158612.3.peg.2235"/>
<dbReference type="OrthoDB" id="2200300at2"/>
<keyword evidence="2" id="KW-0472">Membrane</keyword>
<protein>
    <submittedName>
        <fullName evidence="3">Uncharacterized protein</fullName>
    </submittedName>
</protein>
<name>R3W8Q1_9ENTE</name>
<gene>
    <name evidence="3" type="ORF">UC7_02275</name>
</gene>
<feature type="compositionally biased region" description="Polar residues" evidence="1">
    <location>
        <begin position="204"/>
        <end position="218"/>
    </location>
</feature>
<dbReference type="Proteomes" id="UP000013840">
    <property type="component" value="Unassembled WGS sequence"/>
</dbReference>
<keyword evidence="2" id="KW-0812">Transmembrane</keyword>